<evidence type="ECO:0000256" key="5">
    <source>
        <dbReference type="ARBA" id="ARBA00047942"/>
    </source>
</evidence>
<dbReference type="PANTHER" id="PTHR33841">
    <property type="entry name" value="DNA METHYLTRANSFERASE YEEA-RELATED"/>
    <property type="match status" value="1"/>
</dbReference>
<accession>A0ABV7AZJ3</accession>
<dbReference type="InterPro" id="IPR050953">
    <property type="entry name" value="N4_N6_ade-DNA_methylase"/>
</dbReference>
<dbReference type="RefSeq" id="WP_379753336.1">
    <property type="nucleotide sequence ID" value="NZ_JBHRSQ010000006.1"/>
</dbReference>
<organism evidence="7 8">
    <name type="scientific">Halomonas tibetensis</name>
    <dbReference type="NCBI Taxonomy" id="2259590"/>
    <lineage>
        <taxon>Bacteria</taxon>
        <taxon>Pseudomonadati</taxon>
        <taxon>Pseudomonadota</taxon>
        <taxon>Gammaproteobacteria</taxon>
        <taxon>Oceanospirillales</taxon>
        <taxon>Halomonadaceae</taxon>
        <taxon>Halomonas</taxon>
    </lineage>
</organism>
<dbReference type="InterPro" id="IPR029063">
    <property type="entry name" value="SAM-dependent_MTases_sf"/>
</dbReference>
<comment type="caution">
    <text evidence="7">The sequence shown here is derived from an EMBL/GenBank/DDBJ whole genome shotgun (WGS) entry which is preliminary data.</text>
</comment>
<dbReference type="Proteomes" id="UP001595386">
    <property type="component" value="Unassembled WGS sequence"/>
</dbReference>
<keyword evidence="8" id="KW-1185">Reference proteome</keyword>
<evidence type="ECO:0000256" key="1">
    <source>
        <dbReference type="ARBA" id="ARBA00011900"/>
    </source>
</evidence>
<dbReference type="SUPFAM" id="SSF53335">
    <property type="entry name" value="S-adenosyl-L-methionine-dependent methyltransferases"/>
    <property type="match status" value="1"/>
</dbReference>
<protein>
    <recommendedName>
        <fullName evidence="1">site-specific DNA-methyltransferase (adenine-specific)</fullName>
        <ecNumber evidence="1">2.1.1.72</ecNumber>
    </recommendedName>
</protein>
<feature type="domain" description="Type II methyltransferase M.TaqI-like" evidence="6">
    <location>
        <begin position="648"/>
        <end position="1023"/>
    </location>
</feature>
<evidence type="ECO:0000259" key="6">
    <source>
        <dbReference type="Pfam" id="PF07669"/>
    </source>
</evidence>
<evidence type="ECO:0000313" key="7">
    <source>
        <dbReference type="EMBL" id="MFC2990621.1"/>
    </source>
</evidence>
<keyword evidence="2 7" id="KW-0489">Methyltransferase</keyword>
<keyword evidence="3" id="KW-0808">Transferase</keyword>
<dbReference type="PANTHER" id="PTHR33841:SF1">
    <property type="entry name" value="DNA METHYLTRANSFERASE A"/>
    <property type="match status" value="1"/>
</dbReference>
<evidence type="ECO:0000313" key="8">
    <source>
        <dbReference type="Proteomes" id="UP001595386"/>
    </source>
</evidence>
<evidence type="ECO:0000256" key="2">
    <source>
        <dbReference type="ARBA" id="ARBA00022603"/>
    </source>
</evidence>
<reference evidence="8" key="1">
    <citation type="journal article" date="2019" name="Int. J. Syst. Evol. Microbiol.">
        <title>The Global Catalogue of Microorganisms (GCM) 10K type strain sequencing project: providing services to taxonomists for standard genome sequencing and annotation.</title>
        <authorList>
            <consortium name="The Broad Institute Genomics Platform"/>
            <consortium name="The Broad Institute Genome Sequencing Center for Infectious Disease"/>
            <person name="Wu L."/>
            <person name="Ma J."/>
        </authorList>
    </citation>
    <scope>NUCLEOTIDE SEQUENCE [LARGE SCALE GENOMIC DNA]</scope>
    <source>
        <strain evidence="8">KCTC 52660</strain>
    </source>
</reference>
<dbReference type="GO" id="GO:0008168">
    <property type="term" value="F:methyltransferase activity"/>
    <property type="evidence" value="ECO:0007669"/>
    <property type="project" value="UniProtKB-KW"/>
</dbReference>
<dbReference type="GO" id="GO:0032259">
    <property type="term" value="P:methylation"/>
    <property type="evidence" value="ECO:0007669"/>
    <property type="project" value="UniProtKB-KW"/>
</dbReference>
<proteinExistence type="predicted"/>
<evidence type="ECO:0000256" key="4">
    <source>
        <dbReference type="ARBA" id="ARBA00022691"/>
    </source>
</evidence>
<evidence type="ECO:0000256" key="3">
    <source>
        <dbReference type="ARBA" id="ARBA00022679"/>
    </source>
</evidence>
<comment type="catalytic activity">
    <reaction evidence="5">
        <text>a 2'-deoxyadenosine in DNA + S-adenosyl-L-methionine = an N(6)-methyl-2'-deoxyadenosine in DNA + S-adenosyl-L-homocysteine + H(+)</text>
        <dbReference type="Rhea" id="RHEA:15197"/>
        <dbReference type="Rhea" id="RHEA-COMP:12418"/>
        <dbReference type="Rhea" id="RHEA-COMP:12419"/>
        <dbReference type="ChEBI" id="CHEBI:15378"/>
        <dbReference type="ChEBI" id="CHEBI:57856"/>
        <dbReference type="ChEBI" id="CHEBI:59789"/>
        <dbReference type="ChEBI" id="CHEBI:90615"/>
        <dbReference type="ChEBI" id="CHEBI:90616"/>
        <dbReference type="EC" id="2.1.1.72"/>
    </reaction>
</comment>
<dbReference type="InterPro" id="IPR011639">
    <property type="entry name" value="MethylTrfase_TaqI-like_dom"/>
</dbReference>
<sequence>MAVQDTAATFIGLTNDNEFFSAHYLAEVFQGDFADTIKEWDALEEQTKAEQAKAEQAKEKGSDYITPHRALRNLNQSYFALRHRLKSERSAAERIRLQREFFKDLTAVLGIPYQPENREVAPNTELPVLTALGDQLWVLGALDANNEGEDPLSLELHSNQFFGPGPHHDKLKNTSWYSILNDAVFRQSTPCNENPPRWVLLLSDRQGILIDRYKWSQNRMLRFDWEEILGRRDDKTLKATAVLLHRESLAPSEGQCRLDSLDENSHKHAFAVSDDLKYALRQAIELLGNEAAEQLIEQARERKEGIYSGHNALDADQLSKECLRTMYRILFLFYIEARPELGYLPSNDETWRQGYSLDSLRDLESVRLTTEESRRGHYFHHSLQRMFGLIYHGNQASRQGDQLHASTANAFTLQGLDSHLFDPAKTPLLNRVTFSNDTLQQVIQSMSLTRPSTSGRGGKKRRGRVSYTQLGINQLGAVYEALLSYRGFFATEDLYEVAPKGQNINPDELDTGYFVTQRQLDEFDEKERVYDKIDGKLSLRLHPKGKFIYRMAGRDREKSASYYTPEVLTKSLVKYTLKERLNDEVSADEILTLTVCEPAMGSAAFLNEAVNQLAEAYLTRKQQEQAERIPHEDYQRELQRVKMHMADHNVYGVDLNPIAVELAEVSLWLNALSGGHNVPWFGYQLFTGNSLIGARREVYPVRALKKQAKEGYWFNQAPRRLPAETLLSHPAGAQSGRGEGASAGRRPNEIYHFLLPDPGMVGYSDKVAKQLRPDAFRKIKDWKKAFCAPLDDSEIKTLQLLSDAVDRLWREHTQMLAQDRKRTTDSYGLWGQQGGDEYHTSTREKDDIRTGGIFNTNARIASPYRRLKLAMDYWCALWFWPLDNVDQLPDRQKWLFDLNTILNSAGTFDFAPEQESLLGGGDPAEDGAGEELFAKPVEDLFAADEPQQTLRAETQAARDVSNQRGELNLEKLFKNPFFNTLAIAHQLGQEFRFFHWELAFADIFAHRGGFDITLGNPPWRKVEWQEGGVLGDHNPRFVLHKLSAKQLTNQREEAFERSPELENAWFSELAEAEGSQAFLNATQNYPQLKGVQTNLYKCFLPRAWANINGQGVSGFLHPEGVYDDPKGGVFRRGVYPRLRFHAQFENEIQLFPIGGTRRYGINVYGKENSEPYFLSLSNVFHPKTIDISFDHDGTGAVPGIKHEYVDERGSVKSEWNTRGHRDRIIEIGQHELALFAQLYNEAGTDALEARLPALHARPLIGVLEKLAAQPRRLGDLKGQSLSLEMWHETNAQKDGTIRRETHFPEGPEQWILSGPHFYVGSPLYKTPRSICTEKGHYDTLDLQTLPDDYLPRTNYVPACDPATYRARTPRVTWVEEGEHLEKLVTEYYRLFCRRQLSQSGERTLLAMVAPKGAAHIHPVISTTFKDQKLMLDFTSACASLVYDFWIKTTGKGDLYESALRLMPLVSDNKIRYRGLVLYCLTNHYTDLWQSNWQEAFRQQQWAAADHVPETALPRDFFTNLTPEWQRHNALRSDYARRQALVEIDVLVAQALGLTLEELLTIYRVQFPVMRQYEADTWYDQNGRIVFTPSKGLVGVGLPRKAKPAELNEGTHYSIDSPERTDSSRNYGIALGWEDIKDMQEGVVRKTFEDDTLPDGPWETTVEYKAPFFRPDREEDYRVAWEVFVGESDSVREETIQESRS</sequence>
<keyword evidence="4" id="KW-0949">S-adenosyl-L-methionine</keyword>
<dbReference type="Gene3D" id="3.40.50.150">
    <property type="entry name" value="Vaccinia Virus protein VP39"/>
    <property type="match status" value="2"/>
</dbReference>
<dbReference type="EC" id="2.1.1.72" evidence="1"/>
<dbReference type="Pfam" id="PF07669">
    <property type="entry name" value="Eco57I"/>
    <property type="match status" value="1"/>
</dbReference>
<gene>
    <name evidence="7" type="ORF">ACFODV_01085</name>
</gene>
<name>A0ABV7AZJ3_9GAMM</name>
<dbReference type="EMBL" id="JBHRSQ010000006">
    <property type="protein sequence ID" value="MFC2990621.1"/>
    <property type="molecule type" value="Genomic_DNA"/>
</dbReference>